<dbReference type="SMART" id="SM01215">
    <property type="entry name" value="Fmp27_SW"/>
    <property type="match status" value="1"/>
</dbReference>
<dbReference type="OrthoDB" id="1562405at2759"/>
<proteinExistence type="predicted"/>
<reference key="2">
    <citation type="submission" date="2011-08" db="EMBL/GenBank/DDBJ databases">
        <title>Genome sequence of Naumovozyma castellii.</title>
        <authorList>
            <person name="Gordon J.L."/>
            <person name="Armisen D."/>
            <person name="Proux-Wera E."/>
            <person name="OhEigeartaigh S.S."/>
            <person name="Byrne K.P."/>
            <person name="Wolfe K.H."/>
        </authorList>
    </citation>
    <scope>NUCLEOTIDE SEQUENCE</scope>
    <source>
        <strain>Type strain:CBS 4309</strain>
    </source>
</reference>
<feature type="domain" description="FMP27 WPPW motif-containing RBG unit" evidence="6">
    <location>
        <begin position="1439"/>
        <end position="1935"/>
    </location>
</feature>
<evidence type="ECO:0000259" key="5">
    <source>
        <dbReference type="SMART" id="SM01215"/>
    </source>
</evidence>
<dbReference type="SMART" id="SM01216">
    <property type="entry name" value="Fmp27_WPPW"/>
    <property type="match status" value="1"/>
</dbReference>
<keyword evidence="8" id="KW-1185">Reference proteome</keyword>
<evidence type="ECO:0008006" key="9">
    <source>
        <dbReference type="Google" id="ProtNLM"/>
    </source>
</evidence>
<gene>
    <name evidence="7" type="primary">NCAS0A11590</name>
    <name evidence="7" type="ordered locus">NCAS_0A11590</name>
</gene>
<feature type="transmembrane region" description="Helical" evidence="3">
    <location>
        <begin position="12"/>
        <end position="39"/>
    </location>
</feature>
<dbReference type="FunCoup" id="G0V8B9">
    <property type="interactions" value="271"/>
</dbReference>
<feature type="region of interest" description="Disordered" evidence="2">
    <location>
        <begin position="2418"/>
        <end position="2447"/>
    </location>
</feature>
<dbReference type="SMART" id="SM01214">
    <property type="entry name" value="Fmp27_GFWDK"/>
    <property type="match status" value="1"/>
</dbReference>
<dbReference type="InterPro" id="IPR019449">
    <property type="entry name" value="FMP27_WPPW_RBG"/>
</dbReference>
<feature type="domain" description="FMP27 SW motif-containing RBG unit" evidence="5">
    <location>
        <begin position="963"/>
        <end position="1057"/>
    </location>
</feature>
<dbReference type="RefSeq" id="XP_003674098.1">
    <property type="nucleotide sequence ID" value="XM_003674050.1"/>
</dbReference>
<name>G0V8B9_NAUCA</name>
<dbReference type="EMBL" id="HE576752">
    <property type="protein sequence ID" value="CCC67717.1"/>
    <property type="molecule type" value="Genomic_DNA"/>
</dbReference>
<evidence type="ECO:0000313" key="8">
    <source>
        <dbReference type="Proteomes" id="UP000001640"/>
    </source>
</evidence>
<dbReference type="InterPro" id="IPR019441">
    <property type="entry name" value="FMP27/BLTP2/Hobbit_GFWDK_RBG"/>
</dbReference>
<dbReference type="InterPro" id="IPR045167">
    <property type="entry name" value="Hobbit"/>
</dbReference>
<feature type="domain" description="FMP27/BLTP2/Hobbit GFWDK motif-containing RBG unit" evidence="4">
    <location>
        <begin position="1075"/>
        <end position="1224"/>
    </location>
</feature>
<evidence type="ECO:0000313" key="7">
    <source>
        <dbReference type="EMBL" id="CCC67717.1"/>
    </source>
</evidence>
<dbReference type="InterPro" id="IPR019415">
    <property type="entry name" value="FMP27_SW_RBG"/>
</dbReference>
<dbReference type="PROSITE" id="PS51257">
    <property type="entry name" value="PROKAR_LIPOPROTEIN"/>
    <property type="match status" value="1"/>
</dbReference>
<dbReference type="PANTHER" id="PTHR15678">
    <property type="entry name" value="ANTIGEN MLAA-22-RELATED"/>
    <property type="match status" value="1"/>
</dbReference>
<keyword evidence="3" id="KW-0812">Transmembrane</keyword>
<reference evidence="7 8" key="1">
    <citation type="journal article" date="2011" name="Proc. Natl. Acad. Sci. U.S.A.">
        <title>Evolutionary erosion of yeast sex chromosomes by mating-type switching accidents.</title>
        <authorList>
            <person name="Gordon J.L."/>
            <person name="Armisen D."/>
            <person name="Proux-Wera E."/>
            <person name="Oheigeartaigh S.S."/>
            <person name="Byrne K.P."/>
            <person name="Wolfe K.H."/>
        </authorList>
    </citation>
    <scope>NUCLEOTIDE SEQUENCE [LARGE SCALE GENOMIC DNA]</scope>
    <source>
        <strain evidence="8">ATCC 76901 / BCRC 22586 / CBS 4309 / NBRC 1992 / NRRL Y-12630</strain>
    </source>
</reference>
<dbReference type="eggNOG" id="KOG1910">
    <property type="taxonomic scope" value="Eukaryota"/>
</dbReference>
<keyword evidence="3" id="KW-1133">Transmembrane helix</keyword>
<evidence type="ECO:0000256" key="1">
    <source>
        <dbReference type="SAM" id="Coils"/>
    </source>
</evidence>
<dbReference type="OMA" id="EYHFRFY"/>
<protein>
    <recommendedName>
        <fullName evidence="9">FMP27 GFWDK domain-containing protein</fullName>
    </recommendedName>
</protein>
<dbReference type="Pfam" id="PF10344">
    <property type="entry name" value="Hobbit"/>
    <property type="match status" value="1"/>
</dbReference>
<dbReference type="KEGG" id="ncs:NCAS_0A11590"/>
<dbReference type="GeneID" id="96901196"/>
<feature type="coiled-coil region" evidence="1">
    <location>
        <begin position="1611"/>
        <end position="1638"/>
    </location>
</feature>
<dbReference type="Proteomes" id="UP000001640">
    <property type="component" value="Chromosome 1"/>
</dbReference>
<evidence type="ECO:0000259" key="4">
    <source>
        <dbReference type="SMART" id="SM01214"/>
    </source>
</evidence>
<feature type="compositionally biased region" description="Polar residues" evidence="2">
    <location>
        <begin position="2430"/>
        <end position="2444"/>
    </location>
</feature>
<organism evidence="7 8">
    <name type="scientific">Naumovozyma castellii</name>
    <name type="common">Yeast</name>
    <name type="synonym">Saccharomyces castellii</name>
    <dbReference type="NCBI Taxonomy" id="27288"/>
    <lineage>
        <taxon>Eukaryota</taxon>
        <taxon>Fungi</taxon>
        <taxon>Dikarya</taxon>
        <taxon>Ascomycota</taxon>
        <taxon>Saccharomycotina</taxon>
        <taxon>Saccharomycetes</taxon>
        <taxon>Saccharomycetales</taxon>
        <taxon>Saccharomycetaceae</taxon>
        <taxon>Naumovozyma</taxon>
    </lineage>
</organism>
<dbReference type="InParanoid" id="G0V8B9"/>
<evidence type="ECO:0000256" key="3">
    <source>
        <dbReference type="SAM" id="Phobius"/>
    </source>
</evidence>
<evidence type="ECO:0000256" key="2">
    <source>
        <dbReference type="SAM" id="MobiDB-lite"/>
    </source>
</evidence>
<keyword evidence="1" id="KW-0175">Coiled coil</keyword>
<sequence>MLNDIRTGAWNALIFVACLFVVVCIIEKSASFIVSWLLAISRLPLNDFSFGYIFGTHIRNVQFSTKKFKIKIGKLGIHMGWRPSISIKHVELHFFEEKSSSNSTHTGNPSPFNFTDNSFKFKLNNALAYLLKWSFTLNPFIRDVSLIFPNGIKLNINLISILIIHKPDNYIRMEFFLHKILKSKSKDTINHIGFQMKWDIIENHDKELNTTELILKQWATNLKISGINVHVPELPAAVNKTENNGSVPISDSVKPEQLLKNLLEPINYPLKCLNLLDVKFENLQLNYKNFGKVTISSIQASVESVAVLNNGTSLEVISSDKDLGNDYEISFSVSNILFDIDGDTSLRIPLINIIIISNVLLCVSEDIPLNKTTISCTINVINPSLFSTINQLFSLIEKYEALHSGTGIKSSQKTAHVNPVNLLITDINELPSFRFQLTLSDFTSTLQISDEENVIFKIFNIHSLLTRNNGTIACQSKAIIPMQKQIIFDKEHSAEQNTTNYVKIVGATLDYLKVFKTDGVSSLSVPIYGFERLDTFLDNISLRGINIQSTLRHSHVTLNDLRVLETLQIVISKIHKQLKKATSSATPNKTVPMETAVKNMFKWCLRLRLKDSYFSLLVAKFLPTILDPLEIDGFNLTDVDRGLKILLDECIFTINPQEKRFEIIDASVIRVMDNQNHESLSDDILKLFNLTIAMKDNIVGYINLPTIQIKFDTNLIWLAFYLYSIVRHFRPKDNHPISPQHSSSIGLLSKFDLGIAKVFISITLPKDVPLLFSIENVRYSPENKLLSIPLITAYVQSIYVKTVKIHVALMTIRDFIFDVGYFLNHQVLRFQTSLLYFHTEYHFRFYMIVDNIITMFKSFKQIKLAFSDLQKFQRVYPLPQLPRVFPTIEFSTDHFLIDVEEDPFEQELGLILKIGLLEQRERLQKLREFENQIAEYHAGHKATPTVVHFSRRGRVSSTILEKQMKEKLLEHFSTSWIERYKAAKIRFHGKPCQVHKYDDLGTNYILLSSAITSTTANLTVDDLRIEITKPSFPVDEYTKFLHQYGKGMPLDMAFTLLIIIGIKVKTGLWELKLRDYPTPAISLPDTYTTGDVIFAEKMPEVFALNTVYVPFVSSAEAKPFLEKNSIYGSHIIRTINSVKIYFNLKSSVVSDIPATVTWGKSLQPGYESLMLWFDFLTKPHVDPSQKLGFWDKFRFLLHGRWIYGFSERSKFQLNIKGSGDPYKITDDGAGLSFSWSGGTIIRLHDSIDPKEFLKIESNKFQLGVPDFTAVNRFEKVFMRLDGEVVWKMGLLFEQGNIHSPGDAERLPPTRPHYDIQLMHPSHVSEIKDYDSYEGFRSAFIHLSFGVYSFSENSENSLYLAPYSLRHFLAWWDLFHTYTSGPIRQGPLFPDLIQNKTKFSRALYTIKYQLHLEPLTVTHVYRHISTQYESAEKGEIHYTGLKGRFASLKIDLHQRRIKLIHQNERLNKSKPVWKLKMSTGEIDCSEADIRILSTVFDQSIMEELLSTPTNINGLDAEVDSVQENDAIDMLKGSEWYDHEDYVDLNQVSLNSSLPLKLEAIPFLYSPRISYFRKINDAGYMVAFPFSSEESHDCLIGKNHPEKTQETLAQGRFNELTDEIKNLNEALEILNKNHKMTFEKKAKIDSLNLELHDLKHRLHIVHDILKDLKISEEVSSTFSNSDDEESSIGDGHLTVSESSVEPSNMSLLRTDTIESFASMRRASTIQHSSTYDNRFIIHNIQLRFDKKIRNHMLEYATNIAERTSMRYSLTYKSVTILKDLLKNVLESTKTTMDDGSSISDEDLISNVEFIEEFEELIREVPDANFDAVDNYLIRLISPQVQIRSPCEPNTTVILAARDIEVGIIDIVQVMNKEGRKIALDVDTVVETRYCAVSKDIQLFTLFKDDLIKSPIKGLHRNGYGTDRFSEFWPPWIPLEMCFDGTLLAKHVFLKRRSMFCTFIAPNPLYVGDKKLKNISIDSKIRVGFPALILTSTSQQYCSVYAITQDLLSFGSSLDEKVEKLSQVLFADEVRNNLDRLDVLAITNLQEMIKQLYCTRAFLKVHDPTLFRTTAQKITFEIQTNVLKLTLLMTAIKKNYDKIGKNSPSFQRKLKWQVGTDKLLWELFDVDKNPFITIGMGPSTFVRSQMSSGLNSNKVFITSLKCFNQQDTPIFGELLAPFYSNSSYDETLPMIEISWVQTPPVGGISNLEQMIVSLQPIVFKMDHVTSEKIMSYLFPKIDVENISGTSASITSGMATSNISRQASFLSLANSGSSLSNMKDVDSWDLTSIHNTPGSPKLPKKEPGRVSSAFFSHSKESINEMVKRSGVYFNVGTITIKNTEMSICYKGAHKVLTDVNDLIIKVPTLNYQNKLWSRDEFFNALKHDIVKIVLHHLGKIVGNKFLPHKKENKLKVSTDIKQLLSSTSDKSRNGRIRGSNTSSMRTSLSRQSPLDLDDLEQEIMSDEDIKPFFPFTGSDSASHLAP</sequence>
<dbReference type="PANTHER" id="PTHR15678:SF6">
    <property type="entry name" value="BRIDGE-LIKE LIPID TRANSFER PROTEIN FAMILY MEMBER 2"/>
    <property type="match status" value="1"/>
</dbReference>
<dbReference type="HOGENOM" id="CLU_228568_0_0_1"/>
<feature type="region of interest" description="Disordered" evidence="2">
    <location>
        <begin position="1676"/>
        <end position="1699"/>
    </location>
</feature>
<keyword evidence="3" id="KW-0472">Membrane</keyword>
<accession>G0V8B9</accession>
<dbReference type="STRING" id="1064592.G0V8B9"/>
<evidence type="ECO:0000259" key="6">
    <source>
        <dbReference type="SMART" id="SM01216"/>
    </source>
</evidence>